<evidence type="ECO:0000256" key="6">
    <source>
        <dbReference type="ARBA" id="ARBA00022692"/>
    </source>
</evidence>
<evidence type="ECO:0000256" key="9">
    <source>
        <dbReference type="ARBA" id="ARBA00023136"/>
    </source>
</evidence>
<evidence type="ECO:0000256" key="8">
    <source>
        <dbReference type="ARBA" id="ARBA00022989"/>
    </source>
</evidence>
<feature type="non-terminal residue" evidence="13">
    <location>
        <position position="350"/>
    </location>
</feature>
<keyword evidence="3" id="KW-0813">Transport</keyword>
<proteinExistence type="inferred from homology"/>
<dbReference type="InterPro" id="IPR005628">
    <property type="entry name" value="GspK"/>
</dbReference>
<comment type="similarity">
    <text evidence="2">Belongs to the GSP K family.</text>
</comment>
<dbReference type="PANTHER" id="PTHR38831:SF2">
    <property type="entry name" value="TYPE II SECRETION SYSTEM PROTEIN K"/>
    <property type="match status" value="1"/>
</dbReference>
<organism evidence="13 14">
    <name type="scientific">Candidatus Marithioploca araucensis</name>
    <dbReference type="NCBI Taxonomy" id="70273"/>
    <lineage>
        <taxon>Bacteria</taxon>
        <taxon>Pseudomonadati</taxon>
        <taxon>Pseudomonadota</taxon>
        <taxon>Gammaproteobacteria</taxon>
        <taxon>Thiotrichales</taxon>
        <taxon>Thiotrichaceae</taxon>
        <taxon>Candidatus Marithioploca</taxon>
    </lineage>
</organism>
<evidence type="ECO:0000259" key="12">
    <source>
        <dbReference type="Pfam" id="PF21687"/>
    </source>
</evidence>
<evidence type="ECO:0000256" key="2">
    <source>
        <dbReference type="ARBA" id="ARBA00007246"/>
    </source>
</evidence>
<keyword evidence="5" id="KW-0997">Cell inner membrane</keyword>
<feature type="region of interest" description="Disordered" evidence="10">
    <location>
        <begin position="298"/>
        <end position="322"/>
    </location>
</feature>
<dbReference type="Pfam" id="PF21687">
    <property type="entry name" value="T2SSK_1st"/>
    <property type="match status" value="1"/>
</dbReference>
<keyword evidence="8 11" id="KW-1133">Transmembrane helix</keyword>
<name>A0ABT7VWE1_9GAMM</name>
<feature type="domain" description="T2SS protein K first SAM-like" evidence="12">
    <location>
        <begin position="121"/>
        <end position="197"/>
    </location>
</feature>
<evidence type="ECO:0000313" key="14">
    <source>
        <dbReference type="Proteomes" id="UP001171945"/>
    </source>
</evidence>
<feature type="compositionally biased region" description="Polar residues" evidence="10">
    <location>
        <begin position="309"/>
        <end position="318"/>
    </location>
</feature>
<protein>
    <submittedName>
        <fullName evidence="13">Type II secretion system protein GspK</fullName>
    </submittedName>
</protein>
<evidence type="ECO:0000256" key="4">
    <source>
        <dbReference type="ARBA" id="ARBA00022475"/>
    </source>
</evidence>
<evidence type="ECO:0000256" key="5">
    <source>
        <dbReference type="ARBA" id="ARBA00022519"/>
    </source>
</evidence>
<accession>A0ABT7VWE1</accession>
<dbReference type="Proteomes" id="UP001171945">
    <property type="component" value="Unassembled WGS sequence"/>
</dbReference>
<keyword evidence="9 11" id="KW-0472">Membrane</keyword>
<dbReference type="InterPro" id="IPR038072">
    <property type="entry name" value="GspK_central_sf"/>
</dbReference>
<dbReference type="Gene3D" id="1.10.40.60">
    <property type="entry name" value="EpsJ-like"/>
    <property type="match status" value="1"/>
</dbReference>
<keyword evidence="7" id="KW-0653">Protein transport</keyword>
<feature type="transmembrane region" description="Helical" evidence="11">
    <location>
        <begin position="12"/>
        <end position="31"/>
    </location>
</feature>
<evidence type="ECO:0000313" key="13">
    <source>
        <dbReference type="EMBL" id="MDM8563892.1"/>
    </source>
</evidence>
<dbReference type="EMBL" id="JAUCGM010000945">
    <property type="protein sequence ID" value="MDM8563892.1"/>
    <property type="molecule type" value="Genomic_DNA"/>
</dbReference>
<evidence type="ECO:0000256" key="1">
    <source>
        <dbReference type="ARBA" id="ARBA00004533"/>
    </source>
</evidence>
<evidence type="ECO:0000256" key="3">
    <source>
        <dbReference type="ARBA" id="ARBA00022448"/>
    </source>
</evidence>
<comment type="subcellular location">
    <subcellularLocation>
        <location evidence="1">Cell inner membrane</location>
    </subcellularLocation>
</comment>
<dbReference type="PANTHER" id="PTHR38831">
    <property type="entry name" value="TYPE II SECRETION SYSTEM PROTEIN K"/>
    <property type="match status" value="1"/>
</dbReference>
<comment type="caution">
    <text evidence="13">The sequence shown here is derived from an EMBL/GenBank/DDBJ whole genome shotgun (WGS) entry which is preliminary data.</text>
</comment>
<evidence type="ECO:0000256" key="10">
    <source>
        <dbReference type="SAM" id="MobiDB-lite"/>
    </source>
</evidence>
<evidence type="ECO:0000256" key="7">
    <source>
        <dbReference type="ARBA" id="ARBA00022927"/>
    </source>
</evidence>
<reference evidence="13" key="1">
    <citation type="submission" date="2023-06" db="EMBL/GenBank/DDBJ databases">
        <title>Uncultivated large filamentous bacteria from sulfidic sediments reveal new species and different genomic features in energy metabolism and defense.</title>
        <authorList>
            <person name="Fonseca A."/>
        </authorList>
    </citation>
    <scope>NUCLEOTIDE SEQUENCE</scope>
    <source>
        <strain evidence="13">HSG4</strain>
    </source>
</reference>
<sequence>MNIKTPSQRGAILIIVLWFIVIVTIIVAVLANETRLSAKVVLHNKIGMQTWSDILKALRAAEMELLINRMPNPPGTEEVPPSERKNKKYRFDGRILDLTYPIPETVTVRIYDNAGKINLQRLSKRKLRQLLEKRIGNDPEKLGTLLDAWQDWIDGDDLKRVNGAEKDYYETLSPPYEPRNSRIETVEELLLIKGFAEVFKEVEMDTAFTVYGNRTNINPNLATRETLMLLPSVDEESVNTILTQRSEQEFKSHKDFNEFMEPEQLAEFRSWLSLRSTSNFYTIAVQVKKPEEIEKLANDDEDKSDKNNANESSAPQQTQEKEQAYMITVQFKGFNQFPKRLMVNPYGVLP</sequence>
<dbReference type="SUPFAM" id="SSF158544">
    <property type="entry name" value="GspK insert domain-like"/>
    <property type="match status" value="1"/>
</dbReference>
<keyword evidence="14" id="KW-1185">Reference proteome</keyword>
<dbReference type="InterPro" id="IPR049031">
    <property type="entry name" value="T2SSK_SAM-like_1st"/>
</dbReference>
<feature type="compositionally biased region" description="Basic and acidic residues" evidence="10">
    <location>
        <begin position="298"/>
        <end position="308"/>
    </location>
</feature>
<evidence type="ECO:0000256" key="11">
    <source>
        <dbReference type="SAM" id="Phobius"/>
    </source>
</evidence>
<keyword evidence="4" id="KW-1003">Cell membrane</keyword>
<keyword evidence="6 11" id="KW-0812">Transmembrane</keyword>
<gene>
    <name evidence="13" type="ORF">QUF54_11115</name>
</gene>